<dbReference type="EC" id="2.7.13.3" evidence="2"/>
<keyword evidence="7" id="KW-0472">Membrane</keyword>
<evidence type="ECO:0000313" key="10">
    <source>
        <dbReference type="Proteomes" id="UP000292884"/>
    </source>
</evidence>
<evidence type="ECO:0000256" key="6">
    <source>
        <dbReference type="PROSITE-ProRule" id="PRU00339"/>
    </source>
</evidence>
<dbReference type="AlphaFoldDB" id="A0A4R0MJC3"/>
<dbReference type="EMBL" id="SJSK01000010">
    <property type="protein sequence ID" value="TCC86493.1"/>
    <property type="molecule type" value="Genomic_DNA"/>
</dbReference>
<dbReference type="GO" id="GO:0004673">
    <property type="term" value="F:protein histidine kinase activity"/>
    <property type="evidence" value="ECO:0007669"/>
    <property type="project" value="UniProtKB-EC"/>
</dbReference>
<reference evidence="9 10" key="1">
    <citation type="submission" date="2019-02" db="EMBL/GenBank/DDBJ databases">
        <title>Pedobacter sp. RP-1-13 sp. nov., isolated from Arctic soil.</title>
        <authorList>
            <person name="Dahal R.H."/>
        </authorList>
    </citation>
    <scope>NUCLEOTIDE SEQUENCE [LARGE SCALE GENOMIC DNA]</scope>
    <source>
        <strain evidence="9 10">RP-1-13</strain>
    </source>
</reference>
<dbReference type="PROSITE" id="PS50005">
    <property type="entry name" value="TPR"/>
    <property type="match status" value="1"/>
</dbReference>
<gene>
    <name evidence="9" type="ORF">EZ428_23815</name>
</gene>
<dbReference type="Pfam" id="PF02518">
    <property type="entry name" value="HATPase_c"/>
    <property type="match status" value="1"/>
</dbReference>
<evidence type="ECO:0000313" key="9">
    <source>
        <dbReference type="EMBL" id="TCC86493.1"/>
    </source>
</evidence>
<accession>A0A4R0MJC3</accession>
<dbReference type="OrthoDB" id="943406at2"/>
<evidence type="ECO:0000256" key="7">
    <source>
        <dbReference type="SAM" id="Phobius"/>
    </source>
</evidence>
<feature type="domain" description="Histidine kinase/HSP90-like ATPase" evidence="8">
    <location>
        <begin position="460"/>
        <end position="544"/>
    </location>
</feature>
<dbReference type="InterPro" id="IPR011990">
    <property type="entry name" value="TPR-like_helical_dom_sf"/>
</dbReference>
<organism evidence="9 10">
    <name type="scientific">Pedobacter frigiditerrae</name>
    <dbReference type="NCBI Taxonomy" id="2530452"/>
    <lineage>
        <taxon>Bacteria</taxon>
        <taxon>Pseudomonadati</taxon>
        <taxon>Bacteroidota</taxon>
        <taxon>Sphingobacteriia</taxon>
        <taxon>Sphingobacteriales</taxon>
        <taxon>Sphingobacteriaceae</taxon>
        <taxon>Pedobacter</taxon>
    </lineage>
</organism>
<feature type="repeat" description="TPR" evidence="6">
    <location>
        <begin position="102"/>
        <end position="135"/>
    </location>
</feature>
<dbReference type="InterPro" id="IPR019734">
    <property type="entry name" value="TPR_rpt"/>
</dbReference>
<dbReference type="PANTHER" id="PTHR24421">
    <property type="entry name" value="NITRATE/NITRITE SENSOR PROTEIN NARX-RELATED"/>
    <property type="match status" value="1"/>
</dbReference>
<dbReference type="Pfam" id="PF13424">
    <property type="entry name" value="TPR_12"/>
    <property type="match status" value="1"/>
</dbReference>
<feature type="transmembrane region" description="Helical" evidence="7">
    <location>
        <begin position="322"/>
        <end position="342"/>
    </location>
</feature>
<evidence type="ECO:0000256" key="5">
    <source>
        <dbReference type="ARBA" id="ARBA00023012"/>
    </source>
</evidence>
<dbReference type="InterPro" id="IPR050482">
    <property type="entry name" value="Sensor_HK_TwoCompSys"/>
</dbReference>
<keyword evidence="4 9" id="KW-0418">Kinase</keyword>
<sequence>MIILSGCSKEQPKKEIKVQKNINQTKAYNYSISGKTDSAFKYYSLAKDEFLIQKDSIGVIYCLLSMAIISTGQGDYFGGQEISLAGLPYLNEKNKDHLWYIHSNYNNIGLANYRLKNYSEAIRFYNQALKFATIDTDRFIYLNNKAKVYEELKNFDAAINIYARIVRSVPKETINYARALANLAAAKWLQNPDYNAEPELLSALAINDKLGEKFGQNFCYARLADFYSKRNNTIAVDYAKKMLVVAKELSSPDDQLEALYKLVKLSSPKATKQYFVQYEKLSDSLQSARARAKNQFALIRYDTLKLQKDNTEKKYQIARREALIVISLIAIIALTGIFIIWYRKRKQKIELETQNAIRESRLKTSKKVHDVVANGLYRVMTEIENTEGLDREEMLDRLDQMYQKSRDISYEVEETKPIVHNFSLQITALLQAFTTPTTKVIIKGNTNELWTRLNDPAKHEIEHVLQELMVNMKKHSHATAVELLFEQKNKRIYISYIDNGVGMPEQVQYKNGLRNTGNRIEHIGGEINFDTKLEKGLKILIVFPVV</sequence>
<evidence type="ECO:0000256" key="1">
    <source>
        <dbReference type="ARBA" id="ARBA00000085"/>
    </source>
</evidence>
<evidence type="ECO:0000256" key="3">
    <source>
        <dbReference type="ARBA" id="ARBA00022679"/>
    </source>
</evidence>
<evidence type="ECO:0000259" key="8">
    <source>
        <dbReference type="Pfam" id="PF02518"/>
    </source>
</evidence>
<proteinExistence type="predicted"/>
<dbReference type="PANTHER" id="PTHR24421:SF10">
    <property type="entry name" value="NITRATE_NITRITE SENSOR PROTEIN NARQ"/>
    <property type="match status" value="1"/>
</dbReference>
<dbReference type="SUPFAM" id="SSF48452">
    <property type="entry name" value="TPR-like"/>
    <property type="match status" value="2"/>
</dbReference>
<comment type="caution">
    <text evidence="9">The sequence shown here is derived from an EMBL/GenBank/DDBJ whole genome shotgun (WGS) entry which is preliminary data.</text>
</comment>
<protein>
    <recommendedName>
        <fullName evidence="2">histidine kinase</fullName>
        <ecNumber evidence="2">2.7.13.3</ecNumber>
    </recommendedName>
</protein>
<keyword evidence="7" id="KW-1133">Transmembrane helix</keyword>
<evidence type="ECO:0000256" key="2">
    <source>
        <dbReference type="ARBA" id="ARBA00012438"/>
    </source>
</evidence>
<comment type="catalytic activity">
    <reaction evidence="1">
        <text>ATP + protein L-histidine = ADP + protein N-phospho-L-histidine.</text>
        <dbReference type="EC" id="2.7.13.3"/>
    </reaction>
</comment>
<evidence type="ECO:0000256" key="4">
    <source>
        <dbReference type="ARBA" id="ARBA00022777"/>
    </source>
</evidence>
<dbReference type="Proteomes" id="UP000292884">
    <property type="component" value="Unassembled WGS sequence"/>
</dbReference>
<dbReference type="Gene3D" id="3.30.565.10">
    <property type="entry name" value="Histidine kinase-like ATPase, C-terminal domain"/>
    <property type="match status" value="1"/>
</dbReference>
<keyword evidence="5" id="KW-0902">Two-component regulatory system</keyword>
<dbReference type="Gene3D" id="1.25.40.10">
    <property type="entry name" value="Tetratricopeptide repeat domain"/>
    <property type="match status" value="2"/>
</dbReference>
<keyword evidence="10" id="KW-1185">Reference proteome</keyword>
<dbReference type="SMART" id="SM00028">
    <property type="entry name" value="TPR"/>
    <property type="match status" value="2"/>
</dbReference>
<name>A0A4R0MJC3_9SPHI</name>
<keyword evidence="7" id="KW-0812">Transmembrane</keyword>
<dbReference type="RefSeq" id="WP_131555839.1">
    <property type="nucleotide sequence ID" value="NZ_SJSK01000010.1"/>
</dbReference>
<dbReference type="InterPro" id="IPR036890">
    <property type="entry name" value="HATPase_C_sf"/>
</dbReference>
<dbReference type="SUPFAM" id="SSF55874">
    <property type="entry name" value="ATPase domain of HSP90 chaperone/DNA topoisomerase II/histidine kinase"/>
    <property type="match status" value="1"/>
</dbReference>
<keyword evidence="3" id="KW-0808">Transferase</keyword>
<dbReference type="InterPro" id="IPR003594">
    <property type="entry name" value="HATPase_dom"/>
</dbReference>
<keyword evidence="6" id="KW-0802">TPR repeat</keyword>
<dbReference type="GO" id="GO:0000160">
    <property type="term" value="P:phosphorelay signal transduction system"/>
    <property type="evidence" value="ECO:0007669"/>
    <property type="project" value="UniProtKB-KW"/>
</dbReference>